<evidence type="ECO:0000256" key="1">
    <source>
        <dbReference type="SAM" id="MobiDB-lite"/>
    </source>
</evidence>
<accession>A0ABD3TTX6</accession>
<keyword evidence="3" id="KW-1185">Reference proteome</keyword>
<feature type="region of interest" description="Disordered" evidence="1">
    <location>
        <begin position="32"/>
        <end position="59"/>
    </location>
</feature>
<protein>
    <submittedName>
        <fullName evidence="2">Uncharacterized protein</fullName>
    </submittedName>
</protein>
<feature type="region of interest" description="Disordered" evidence="1">
    <location>
        <begin position="154"/>
        <end position="183"/>
    </location>
</feature>
<name>A0ABD3TTX6_9LAMI</name>
<feature type="compositionally biased region" description="Basic and acidic residues" evidence="1">
    <location>
        <begin position="156"/>
        <end position="169"/>
    </location>
</feature>
<dbReference type="EMBL" id="JBJXBP010000003">
    <property type="protein sequence ID" value="KAL3840527.1"/>
    <property type="molecule type" value="Genomic_DNA"/>
</dbReference>
<dbReference type="Proteomes" id="UP001634393">
    <property type="component" value="Unassembled WGS sequence"/>
</dbReference>
<evidence type="ECO:0000313" key="3">
    <source>
        <dbReference type="Proteomes" id="UP001634393"/>
    </source>
</evidence>
<gene>
    <name evidence="2" type="ORF">ACJIZ3_025118</name>
</gene>
<proteinExistence type="predicted"/>
<reference evidence="2 3" key="1">
    <citation type="submission" date="2024-12" db="EMBL/GenBank/DDBJ databases">
        <title>The unique morphological basis and parallel evolutionary history of personate flowers in Penstemon.</title>
        <authorList>
            <person name="Depatie T.H."/>
            <person name="Wessinger C.A."/>
        </authorList>
    </citation>
    <scope>NUCLEOTIDE SEQUENCE [LARGE SCALE GENOMIC DNA]</scope>
    <source>
        <strain evidence="2">WTNN_2</strain>
        <tissue evidence="2">Leaf</tissue>
    </source>
</reference>
<evidence type="ECO:0000313" key="2">
    <source>
        <dbReference type="EMBL" id="KAL3840527.1"/>
    </source>
</evidence>
<sequence length="266" mass="29111">MNFSCCISLLKIDINMNVIFVMIGLDRETLGSREASNSSQGGGEMDQEGEYPRETETEPVSAHLATIKVMGSSEGHLWNGSLDTNMGVRGNNRGLSKLLNEGPEPSGKAIRQDRLGAKDLCRRKVRRKRDLGAKRDSTSEWGLSSIRGSRGEWGSEVERRLGVKRDSEGKNGLGGKEGLEHNPTTEDIDEAMTIECESLHKTFGASKPARRARRPGGKATGCGPGVMKVAKLGARHTDLASRIENLLEGSRRLWKIIDGSRILEVR</sequence>
<organism evidence="2 3">
    <name type="scientific">Penstemon smallii</name>
    <dbReference type="NCBI Taxonomy" id="265156"/>
    <lineage>
        <taxon>Eukaryota</taxon>
        <taxon>Viridiplantae</taxon>
        <taxon>Streptophyta</taxon>
        <taxon>Embryophyta</taxon>
        <taxon>Tracheophyta</taxon>
        <taxon>Spermatophyta</taxon>
        <taxon>Magnoliopsida</taxon>
        <taxon>eudicotyledons</taxon>
        <taxon>Gunneridae</taxon>
        <taxon>Pentapetalae</taxon>
        <taxon>asterids</taxon>
        <taxon>lamiids</taxon>
        <taxon>Lamiales</taxon>
        <taxon>Plantaginaceae</taxon>
        <taxon>Cheloneae</taxon>
        <taxon>Penstemon</taxon>
    </lineage>
</organism>
<comment type="caution">
    <text evidence="2">The sequence shown here is derived from an EMBL/GenBank/DDBJ whole genome shotgun (WGS) entry which is preliminary data.</text>
</comment>
<feature type="region of interest" description="Disordered" evidence="1">
    <location>
        <begin position="203"/>
        <end position="223"/>
    </location>
</feature>
<dbReference type="AlphaFoldDB" id="A0ABD3TTX6"/>